<comment type="caution">
    <text evidence="2">The sequence shown here is derived from an EMBL/GenBank/DDBJ whole genome shotgun (WGS) entry which is preliminary data.</text>
</comment>
<protein>
    <recommendedName>
        <fullName evidence="4">NmrA-like domain-containing protein</fullName>
    </recommendedName>
</protein>
<evidence type="ECO:0000313" key="2">
    <source>
        <dbReference type="EMBL" id="KAF2438064.1"/>
    </source>
</evidence>
<accession>A0A9P4U4L0</accession>
<evidence type="ECO:0000313" key="3">
    <source>
        <dbReference type="Proteomes" id="UP000799764"/>
    </source>
</evidence>
<keyword evidence="3" id="KW-1185">Reference proteome</keyword>
<gene>
    <name evidence="2" type="ORF">P171DRAFT_505009</name>
</gene>
<dbReference type="EMBL" id="MU001513">
    <property type="protein sequence ID" value="KAF2438064.1"/>
    <property type="molecule type" value="Genomic_DNA"/>
</dbReference>
<dbReference type="OrthoDB" id="419598at2759"/>
<evidence type="ECO:0000256" key="1">
    <source>
        <dbReference type="SAM" id="SignalP"/>
    </source>
</evidence>
<keyword evidence="1" id="KW-0732">Signal</keyword>
<feature type="signal peptide" evidence="1">
    <location>
        <begin position="1"/>
        <end position="27"/>
    </location>
</feature>
<dbReference type="AlphaFoldDB" id="A0A9P4U4L0"/>
<feature type="chain" id="PRO_5040224289" description="NmrA-like domain-containing protein" evidence="1">
    <location>
        <begin position="28"/>
        <end position="259"/>
    </location>
</feature>
<proteinExistence type="predicted"/>
<name>A0A9P4U4L0_9PLEO</name>
<dbReference type="InterPro" id="IPR036291">
    <property type="entry name" value="NAD(P)-bd_dom_sf"/>
</dbReference>
<dbReference type="Proteomes" id="UP000799764">
    <property type="component" value="Unassembled WGS sequence"/>
</dbReference>
<organism evidence="2 3">
    <name type="scientific">Karstenula rhodostoma CBS 690.94</name>
    <dbReference type="NCBI Taxonomy" id="1392251"/>
    <lineage>
        <taxon>Eukaryota</taxon>
        <taxon>Fungi</taxon>
        <taxon>Dikarya</taxon>
        <taxon>Ascomycota</taxon>
        <taxon>Pezizomycotina</taxon>
        <taxon>Dothideomycetes</taxon>
        <taxon>Pleosporomycetidae</taxon>
        <taxon>Pleosporales</taxon>
        <taxon>Massarineae</taxon>
        <taxon>Didymosphaeriaceae</taxon>
        <taxon>Karstenula</taxon>
    </lineage>
</organism>
<evidence type="ECO:0008006" key="4">
    <source>
        <dbReference type="Google" id="ProtNLM"/>
    </source>
</evidence>
<reference evidence="2" key="1">
    <citation type="journal article" date="2020" name="Stud. Mycol.">
        <title>101 Dothideomycetes genomes: a test case for predicting lifestyles and emergence of pathogens.</title>
        <authorList>
            <person name="Haridas S."/>
            <person name="Albert R."/>
            <person name="Binder M."/>
            <person name="Bloem J."/>
            <person name="Labutti K."/>
            <person name="Salamov A."/>
            <person name="Andreopoulos B."/>
            <person name="Baker S."/>
            <person name="Barry K."/>
            <person name="Bills G."/>
            <person name="Bluhm B."/>
            <person name="Cannon C."/>
            <person name="Castanera R."/>
            <person name="Culley D."/>
            <person name="Daum C."/>
            <person name="Ezra D."/>
            <person name="Gonzalez J."/>
            <person name="Henrissat B."/>
            <person name="Kuo A."/>
            <person name="Liang C."/>
            <person name="Lipzen A."/>
            <person name="Lutzoni F."/>
            <person name="Magnuson J."/>
            <person name="Mondo S."/>
            <person name="Nolan M."/>
            <person name="Ohm R."/>
            <person name="Pangilinan J."/>
            <person name="Park H.-J."/>
            <person name="Ramirez L."/>
            <person name="Alfaro M."/>
            <person name="Sun H."/>
            <person name="Tritt A."/>
            <person name="Yoshinaga Y."/>
            <person name="Zwiers L.-H."/>
            <person name="Turgeon B."/>
            <person name="Goodwin S."/>
            <person name="Spatafora J."/>
            <person name="Crous P."/>
            <person name="Grigoriev I."/>
        </authorList>
    </citation>
    <scope>NUCLEOTIDE SEQUENCE</scope>
    <source>
        <strain evidence="2">CBS 690.94</strain>
    </source>
</reference>
<sequence length="259" mass="28044">MPSYSTSFTVLISAAAVVLIPAEFGDAASLARALVPDGNGKTVDAVFLNTTPTFADPEEEPADIPSIEAAKLRSKLLLEGKNRINDGPTREFLGGYFGAKVQIEYLVKTWSQAADSTGEEHEKKWTVIRPAWFMSNFLPPASANYWPEFTPSSVIRSEIPTDAWMMLVDLEDIGVVAARALLSPLRHDSIPSLESKTVNISSQALTISEAARILSDIAGVEIKAEHVGEGEAAMEVRAGNVQRDAQAWHATLQSCFEPT</sequence>
<dbReference type="SUPFAM" id="SSF51735">
    <property type="entry name" value="NAD(P)-binding Rossmann-fold domains"/>
    <property type="match status" value="1"/>
</dbReference>
<dbReference type="Gene3D" id="3.40.50.720">
    <property type="entry name" value="NAD(P)-binding Rossmann-like Domain"/>
    <property type="match status" value="1"/>
</dbReference>